<evidence type="ECO:0000313" key="2">
    <source>
        <dbReference type="Proteomes" id="UP001605036"/>
    </source>
</evidence>
<accession>A0ABD1YKT7</accession>
<proteinExistence type="predicted"/>
<sequence length="164" mass="18623">MKEIRRRVALKLRRSIQPMTATPHGADSKEEDTIDELASGRGVWHRDRRGADHQLGGLDSEIEALKKFLGIPQPRRHYFNTFVGIALMATFLYLEIVSREECDSQHTPPADPATALEDITQRTSRTTDLLKSQYEEIETVQCMKDAARMDANRGQSQWSLISPT</sequence>
<keyword evidence="2" id="KW-1185">Reference proteome</keyword>
<organism evidence="1 2">
    <name type="scientific">Riccia fluitans</name>
    <dbReference type="NCBI Taxonomy" id="41844"/>
    <lineage>
        <taxon>Eukaryota</taxon>
        <taxon>Viridiplantae</taxon>
        <taxon>Streptophyta</taxon>
        <taxon>Embryophyta</taxon>
        <taxon>Marchantiophyta</taxon>
        <taxon>Marchantiopsida</taxon>
        <taxon>Marchantiidae</taxon>
        <taxon>Marchantiales</taxon>
        <taxon>Ricciaceae</taxon>
        <taxon>Riccia</taxon>
    </lineage>
</organism>
<dbReference type="EMBL" id="JBHFFA010000004">
    <property type="protein sequence ID" value="KAL2631333.1"/>
    <property type="molecule type" value="Genomic_DNA"/>
</dbReference>
<evidence type="ECO:0000313" key="1">
    <source>
        <dbReference type="EMBL" id="KAL2631333.1"/>
    </source>
</evidence>
<gene>
    <name evidence="1" type="ORF">R1flu_016019</name>
</gene>
<reference evidence="1 2" key="1">
    <citation type="submission" date="2024-09" db="EMBL/GenBank/DDBJ databases">
        <title>Chromosome-scale assembly of Riccia fluitans.</title>
        <authorList>
            <person name="Paukszto L."/>
            <person name="Sawicki J."/>
            <person name="Karawczyk K."/>
            <person name="Piernik-Szablinska J."/>
            <person name="Szczecinska M."/>
            <person name="Mazdziarz M."/>
        </authorList>
    </citation>
    <scope>NUCLEOTIDE SEQUENCE [LARGE SCALE GENOMIC DNA]</scope>
    <source>
        <strain evidence="1">Rf_01</strain>
        <tissue evidence="1">Aerial parts of the thallus</tissue>
    </source>
</reference>
<evidence type="ECO:0008006" key="3">
    <source>
        <dbReference type="Google" id="ProtNLM"/>
    </source>
</evidence>
<dbReference type="AlphaFoldDB" id="A0ABD1YKT7"/>
<name>A0ABD1YKT7_9MARC</name>
<protein>
    <recommendedName>
        <fullName evidence="3">Transmembrane protein</fullName>
    </recommendedName>
</protein>
<comment type="caution">
    <text evidence="1">The sequence shown here is derived from an EMBL/GenBank/DDBJ whole genome shotgun (WGS) entry which is preliminary data.</text>
</comment>
<dbReference type="Proteomes" id="UP001605036">
    <property type="component" value="Unassembled WGS sequence"/>
</dbReference>